<evidence type="ECO:0000256" key="3">
    <source>
        <dbReference type="ARBA" id="ARBA00022825"/>
    </source>
</evidence>
<evidence type="ECO:0000313" key="7">
    <source>
        <dbReference type="EMBL" id="EFX80461.1"/>
    </source>
</evidence>
<evidence type="ECO:0000256" key="2">
    <source>
        <dbReference type="ARBA" id="ARBA00022801"/>
    </source>
</evidence>
<keyword evidence="3 5" id="KW-0720">Serine protease</keyword>
<evidence type="ECO:0000256" key="1">
    <source>
        <dbReference type="ARBA" id="ARBA00022670"/>
    </source>
</evidence>
<dbReference type="AlphaFoldDB" id="E9GJH5"/>
<accession>E9GJH5</accession>
<dbReference type="InterPro" id="IPR033116">
    <property type="entry name" value="TRYPSIN_SER"/>
</dbReference>
<dbReference type="GO" id="GO:0005615">
    <property type="term" value="C:extracellular space"/>
    <property type="evidence" value="ECO:0000318"/>
    <property type="project" value="GO_Central"/>
</dbReference>
<dbReference type="PROSITE" id="PS50240">
    <property type="entry name" value="TRYPSIN_DOM"/>
    <property type="match status" value="1"/>
</dbReference>
<dbReference type="InterPro" id="IPR001314">
    <property type="entry name" value="Peptidase_S1A"/>
</dbReference>
<dbReference type="GO" id="GO:0006508">
    <property type="term" value="P:proteolysis"/>
    <property type="evidence" value="ECO:0000318"/>
    <property type="project" value="GO_Central"/>
</dbReference>
<evidence type="ECO:0000256" key="4">
    <source>
        <dbReference type="ARBA" id="ARBA00023157"/>
    </source>
</evidence>
<dbReference type="Proteomes" id="UP000000305">
    <property type="component" value="Unassembled WGS sequence"/>
</dbReference>
<dbReference type="GO" id="GO:0004252">
    <property type="term" value="F:serine-type endopeptidase activity"/>
    <property type="evidence" value="ECO:0000318"/>
    <property type="project" value="GO_Central"/>
</dbReference>
<dbReference type="HOGENOM" id="CLU_006842_0_3_1"/>
<keyword evidence="8" id="KW-1185">Reference proteome</keyword>
<dbReference type="OMA" id="KERSCFT"/>
<feature type="domain" description="Peptidase S1" evidence="6">
    <location>
        <begin position="157"/>
        <end position="386"/>
    </location>
</feature>
<dbReference type="PANTHER" id="PTHR24252:SF7">
    <property type="entry name" value="HYALIN"/>
    <property type="match status" value="1"/>
</dbReference>
<dbReference type="PRINTS" id="PR00722">
    <property type="entry name" value="CHYMOTRYPSIN"/>
</dbReference>
<reference evidence="7 8" key="1">
    <citation type="journal article" date="2011" name="Science">
        <title>The ecoresponsive genome of Daphnia pulex.</title>
        <authorList>
            <person name="Colbourne J.K."/>
            <person name="Pfrender M.E."/>
            <person name="Gilbert D."/>
            <person name="Thomas W.K."/>
            <person name="Tucker A."/>
            <person name="Oakley T.H."/>
            <person name="Tokishita S."/>
            <person name="Aerts A."/>
            <person name="Arnold G.J."/>
            <person name="Basu M.K."/>
            <person name="Bauer D.J."/>
            <person name="Caceres C.E."/>
            <person name="Carmel L."/>
            <person name="Casola C."/>
            <person name="Choi J.H."/>
            <person name="Detter J.C."/>
            <person name="Dong Q."/>
            <person name="Dusheyko S."/>
            <person name="Eads B.D."/>
            <person name="Frohlich T."/>
            <person name="Geiler-Samerotte K.A."/>
            <person name="Gerlach D."/>
            <person name="Hatcher P."/>
            <person name="Jogdeo S."/>
            <person name="Krijgsveld J."/>
            <person name="Kriventseva E.V."/>
            <person name="Kultz D."/>
            <person name="Laforsch C."/>
            <person name="Lindquist E."/>
            <person name="Lopez J."/>
            <person name="Manak J.R."/>
            <person name="Muller J."/>
            <person name="Pangilinan J."/>
            <person name="Patwardhan R.P."/>
            <person name="Pitluck S."/>
            <person name="Pritham E.J."/>
            <person name="Rechtsteiner A."/>
            <person name="Rho M."/>
            <person name="Rogozin I.B."/>
            <person name="Sakarya O."/>
            <person name="Salamov A."/>
            <person name="Schaack S."/>
            <person name="Shapiro H."/>
            <person name="Shiga Y."/>
            <person name="Skalitzky C."/>
            <person name="Smith Z."/>
            <person name="Souvorov A."/>
            <person name="Sung W."/>
            <person name="Tang Z."/>
            <person name="Tsuchiya D."/>
            <person name="Tu H."/>
            <person name="Vos H."/>
            <person name="Wang M."/>
            <person name="Wolf Y.I."/>
            <person name="Yamagata H."/>
            <person name="Yamada T."/>
            <person name="Ye Y."/>
            <person name="Shaw J.R."/>
            <person name="Andrews J."/>
            <person name="Crease T.J."/>
            <person name="Tang H."/>
            <person name="Lucas S.M."/>
            <person name="Robertson H.M."/>
            <person name="Bork P."/>
            <person name="Koonin E.V."/>
            <person name="Zdobnov E.M."/>
            <person name="Grigoriev I.V."/>
            <person name="Lynch M."/>
            <person name="Boore J.L."/>
        </authorList>
    </citation>
    <scope>NUCLEOTIDE SEQUENCE [LARGE SCALE GENOMIC DNA]</scope>
</reference>
<gene>
    <name evidence="7" type="ORF">DAPPUDRAFT_318664</name>
</gene>
<dbReference type="InterPro" id="IPR018114">
    <property type="entry name" value="TRYPSIN_HIS"/>
</dbReference>
<dbReference type="InterPro" id="IPR009003">
    <property type="entry name" value="Peptidase_S1_PA"/>
</dbReference>
<dbReference type="SUPFAM" id="SSF50494">
    <property type="entry name" value="Trypsin-like serine proteases"/>
    <property type="match status" value="1"/>
</dbReference>
<dbReference type="FunFam" id="2.40.10.10:FF:000006">
    <property type="entry name" value="Serine proteinase stubble"/>
    <property type="match status" value="1"/>
</dbReference>
<keyword evidence="2 5" id="KW-0378">Hydrolase</keyword>
<dbReference type="PROSITE" id="PS00135">
    <property type="entry name" value="TRYPSIN_SER"/>
    <property type="match status" value="1"/>
</dbReference>
<protein>
    <recommendedName>
        <fullName evidence="6">Peptidase S1 domain-containing protein</fullName>
    </recommendedName>
</protein>
<dbReference type="KEGG" id="dpx:DAPPUDRAFT_318664"/>
<evidence type="ECO:0000259" key="6">
    <source>
        <dbReference type="PROSITE" id="PS50240"/>
    </source>
</evidence>
<dbReference type="PANTHER" id="PTHR24252">
    <property type="entry name" value="ACROSIN-RELATED"/>
    <property type="match status" value="1"/>
</dbReference>
<dbReference type="PROSITE" id="PS00134">
    <property type="entry name" value="TRYPSIN_HIS"/>
    <property type="match status" value="1"/>
</dbReference>
<keyword evidence="1 5" id="KW-0645">Protease</keyword>
<dbReference type="InterPro" id="IPR001254">
    <property type="entry name" value="Trypsin_dom"/>
</dbReference>
<name>E9GJH5_DAPPU</name>
<proteinExistence type="predicted"/>
<dbReference type="SMART" id="SM00020">
    <property type="entry name" value="Tryp_SPc"/>
    <property type="match status" value="1"/>
</dbReference>
<dbReference type="Gene3D" id="3.30.1640.30">
    <property type="match status" value="1"/>
</dbReference>
<dbReference type="InParanoid" id="E9GJH5"/>
<dbReference type="MEROPS" id="S01.B43"/>
<organism evidence="7 8">
    <name type="scientific">Daphnia pulex</name>
    <name type="common">Water flea</name>
    <dbReference type="NCBI Taxonomy" id="6669"/>
    <lineage>
        <taxon>Eukaryota</taxon>
        <taxon>Metazoa</taxon>
        <taxon>Ecdysozoa</taxon>
        <taxon>Arthropoda</taxon>
        <taxon>Crustacea</taxon>
        <taxon>Branchiopoda</taxon>
        <taxon>Diplostraca</taxon>
        <taxon>Cladocera</taxon>
        <taxon>Anomopoda</taxon>
        <taxon>Daphniidae</taxon>
        <taxon>Daphnia</taxon>
    </lineage>
</organism>
<dbReference type="PhylomeDB" id="E9GJH5"/>
<dbReference type="CDD" id="cd00190">
    <property type="entry name" value="Tryp_SPc"/>
    <property type="match status" value="1"/>
</dbReference>
<sequence length="387" mass="42324">MGGDDDEYYQSTNLPSNTFMLKERSCFTKEGSIGSCTSLRSCYPTIKLSQVNQEEMWVMFTRGTCSYGGENGRQMYGVCCPKQSSSGVRNSYGYAPSMSTNPYTRPTNIYSWLQNPYRPTKPVTTMTSGLAEQFEQSQSVTCGAGPTKTLSFDEQRIVGGTDAQKNSWPSIVSLKLNGQFFCGGSLLSENQILTAAHCVDRLTKETIPQLTVDFGMHRLNPNDAHVTKKVRRLTIHKEWDDKTNANDIALLTLASPVTFTPAISPVCLPETSEQYAYKDAAIVGWGTMKEGGSLPTVLQQSTVKVLANSKCKQSYPTITGNQLCAAAPGTDTCQGDSGGPLFVRSLGGSWTQTGIVSYGIGCARPNYPGVYTRVTAYRQWIRSYAKV</sequence>
<dbReference type="Pfam" id="PF00089">
    <property type="entry name" value="Trypsin"/>
    <property type="match status" value="1"/>
</dbReference>
<keyword evidence="4" id="KW-1015">Disulfide bond</keyword>
<dbReference type="eggNOG" id="KOG3627">
    <property type="taxonomic scope" value="Eukaryota"/>
</dbReference>
<evidence type="ECO:0000313" key="8">
    <source>
        <dbReference type="Proteomes" id="UP000000305"/>
    </source>
</evidence>
<dbReference type="EMBL" id="GL732547">
    <property type="protein sequence ID" value="EFX80461.1"/>
    <property type="molecule type" value="Genomic_DNA"/>
</dbReference>
<dbReference type="InterPro" id="IPR038565">
    <property type="entry name" value="CLIP_sf"/>
</dbReference>
<dbReference type="Gene3D" id="2.40.10.10">
    <property type="entry name" value="Trypsin-like serine proteases"/>
    <property type="match status" value="1"/>
</dbReference>
<dbReference type="OrthoDB" id="546450at2759"/>
<dbReference type="InterPro" id="IPR043504">
    <property type="entry name" value="Peptidase_S1_PA_chymotrypsin"/>
</dbReference>
<evidence type="ECO:0000256" key="5">
    <source>
        <dbReference type="RuleBase" id="RU363034"/>
    </source>
</evidence>